<dbReference type="Gene3D" id="3.80.10.10">
    <property type="entry name" value="Ribonuclease Inhibitor"/>
    <property type="match status" value="1"/>
</dbReference>
<dbReference type="AlphaFoldDB" id="A0A7S4KXA6"/>
<dbReference type="InterPro" id="IPR050994">
    <property type="entry name" value="At_inactive_RLKs"/>
</dbReference>
<evidence type="ECO:0000313" key="1">
    <source>
        <dbReference type="EMBL" id="CAE2307886.1"/>
    </source>
</evidence>
<reference evidence="1" key="1">
    <citation type="submission" date="2021-01" db="EMBL/GenBank/DDBJ databases">
        <authorList>
            <person name="Corre E."/>
            <person name="Pelletier E."/>
            <person name="Niang G."/>
            <person name="Scheremetjew M."/>
            <person name="Finn R."/>
            <person name="Kale V."/>
            <person name="Holt S."/>
            <person name="Cochrane G."/>
            <person name="Meng A."/>
            <person name="Brown T."/>
            <person name="Cohen L."/>
        </authorList>
    </citation>
    <scope>NUCLEOTIDE SEQUENCE</scope>
    <source>
        <strain evidence="1">SoJaBio B1-5/56/2</strain>
    </source>
</reference>
<protein>
    <recommendedName>
        <fullName evidence="2">Leucine-rich repeat protein</fullName>
    </recommendedName>
</protein>
<evidence type="ECO:0008006" key="2">
    <source>
        <dbReference type="Google" id="ProtNLM"/>
    </source>
</evidence>
<organism evidence="1">
    <name type="scientific">Paramoeba aestuarina</name>
    <dbReference type="NCBI Taxonomy" id="180227"/>
    <lineage>
        <taxon>Eukaryota</taxon>
        <taxon>Amoebozoa</taxon>
        <taxon>Discosea</taxon>
        <taxon>Flabellinia</taxon>
        <taxon>Dactylopodida</taxon>
        <taxon>Paramoebidae</taxon>
        <taxon>Paramoeba</taxon>
    </lineage>
</organism>
<name>A0A7S4KXA6_9EUKA</name>
<accession>A0A7S4KXA6</accession>
<dbReference type="PANTHER" id="PTHR48010:SF58">
    <property type="entry name" value="RECEPTOR PROTEIN KINASE-LIKE PROTEIN ZAR1"/>
    <property type="match status" value="1"/>
</dbReference>
<dbReference type="SUPFAM" id="SSF52058">
    <property type="entry name" value="L domain-like"/>
    <property type="match status" value="1"/>
</dbReference>
<gene>
    <name evidence="1" type="ORF">NAES01612_LOCUS12470</name>
</gene>
<dbReference type="InterPro" id="IPR032675">
    <property type="entry name" value="LRR_dom_sf"/>
</dbReference>
<dbReference type="PANTHER" id="PTHR48010">
    <property type="entry name" value="OS05G0588300 PROTEIN"/>
    <property type="match status" value="1"/>
</dbReference>
<proteinExistence type="predicted"/>
<sequence>MLFFCSMNRSLGIFALCIDRHLGKVDKSTLAQQSLMEILISGFTDCKYKICGYEDTPTDILNWRGITLNETDDVVGIHWAGRLDSYFRLYGTIDLNALPLTVQAMDVSRNSLDGSIDLTGLPKVLKYLYLHQNAFAGSACLTSLPEAMVSLNLSENYFSGHIDVTQLPKGIRELRLNRTSLDGDTDLSQLPESLRVFNVENTNLFGKVEVRQGKEFSVENSQVKIYWIE</sequence>
<dbReference type="EMBL" id="HBKR01019033">
    <property type="protein sequence ID" value="CAE2307886.1"/>
    <property type="molecule type" value="Transcribed_RNA"/>
</dbReference>